<dbReference type="EMBL" id="MT143420">
    <property type="protein sequence ID" value="QJA96644.1"/>
    <property type="molecule type" value="Genomic_DNA"/>
</dbReference>
<reference evidence="1" key="1">
    <citation type="submission" date="2020-03" db="EMBL/GenBank/DDBJ databases">
        <title>The deep terrestrial virosphere.</title>
        <authorList>
            <person name="Holmfeldt K."/>
            <person name="Nilsson E."/>
            <person name="Simone D."/>
            <person name="Lopez-Fernandez M."/>
            <person name="Wu X."/>
            <person name="de Brujin I."/>
            <person name="Lundin D."/>
            <person name="Andersson A."/>
            <person name="Bertilsson S."/>
            <person name="Dopson M."/>
        </authorList>
    </citation>
    <scope>NUCLEOTIDE SEQUENCE</scope>
    <source>
        <strain evidence="1">MM415B07762</strain>
    </source>
</reference>
<dbReference type="AlphaFoldDB" id="A0A6M3LT33"/>
<accession>A0A6M3LT33</accession>
<name>A0A6M3LT33_9ZZZZ</name>
<sequence>MQHDTFHLMTTNTRTFADFVDPSDTVDEPELQVYDDPELLEVPHHDTD</sequence>
<proteinExistence type="predicted"/>
<gene>
    <name evidence="1" type="ORF">MM415B07762_0005</name>
</gene>
<protein>
    <submittedName>
        <fullName evidence="1">Uncharacterized protein</fullName>
    </submittedName>
</protein>
<organism evidence="1">
    <name type="scientific">viral metagenome</name>
    <dbReference type="NCBI Taxonomy" id="1070528"/>
    <lineage>
        <taxon>unclassified sequences</taxon>
        <taxon>metagenomes</taxon>
        <taxon>organismal metagenomes</taxon>
    </lineage>
</organism>
<evidence type="ECO:0000313" key="1">
    <source>
        <dbReference type="EMBL" id="QJA96644.1"/>
    </source>
</evidence>